<dbReference type="EMBL" id="JAOCQI010000001">
    <property type="protein sequence ID" value="MCT7310081.1"/>
    <property type="molecule type" value="Genomic_DNA"/>
</dbReference>
<feature type="region of interest" description="Disordered" evidence="1">
    <location>
        <begin position="126"/>
        <end position="147"/>
    </location>
</feature>
<reference evidence="2 3" key="1">
    <citation type="journal article" date="2023" name="Front. Microbiol.">
        <title>Ralstonia chuxiongensis sp. nov., Ralstonia mojiangensis sp. nov., and Ralstonia soli sp. nov., isolated from tobacco fields, are three novel species in the family Burkholderiaceae.</title>
        <authorList>
            <person name="Lu C.H."/>
            <person name="Zhang Y.Y."/>
            <person name="Jiang N."/>
            <person name="Chen W."/>
            <person name="Shao X."/>
            <person name="Zhao Z.M."/>
            <person name="Lu W.L."/>
            <person name="Hu X."/>
            <person name="Xi Y.X."/>
            <person name="Zou S.Y."/>
            <person name="Wei Q.J."/>
            <person name="Lin Z.L."/>
            <person name="Gong L."/>
            <person name="Gai X.T."/>
            <person name="Zhang L.Q."/>
            <person name="Li J.Y."/>
            <person name="Jin Y."/>
            <person name="Xia Z.Y."/>
        </authorList>
    </citation>
    <scope>NUCLEOTIDE SEQUENCE [LARGE SCALE GENOMIC DNA]</scope>
    <source>
        <strain evidence="2 3">22TCJT01-1</strain>
    </source>
</reference>
<dbReference type="PROSITE" id="PS51257">
    <property type="entry name" value="PROKAR_LIPOPROTEIN"/>
    <property type="match status" value="1"/>
</dbReference>
<feature type="compositionally biased region" description="Basic and acidic residues" evidence="1">
    <location>
        <begin position="137"/>
        <end position="147"/>
    </location>
</feature>
<keyword evidence="3" id="KW-1185">Reference proteome</keyword>
<evidence type="ECO:0000313" key="3">
    <source>
        <dbReference type="Proteomes" id="UP001164420"/>
    </source>
</evidence>
<accession>A0ABT2L482</accession>
<name>A0ABT2L482_9RALS</name>
<organism evidence="2 3">
    <name type="scientific">Ralstonia mojiangensis</name>
    <dbReference type="NCBI Taxonomy" id="2953895"/>
    <lineage>
        <taxon>Bacteria</taxon>
        <taxon>Pseudomonadati</taxon>
        <taxon>Pseudomonadota</taxon>
        <taxon>Betaproteobacteria</taxon>
        <taxon>Burkholderiales</taxon>
        <taxon>Burkholderiaceae</taxon>
        <taxon>Ralstonia</taxon>
    </lineage>
</organism>
<comment type="caution">
    <text evidence="2">The sequence shown here is derived from an EMBL/GenBank/DDBJ whole genome shotgun (WGS) entry which is preliminary data.</text>
</comment>
<dbReference type="Proteomes" id="UP001164420">
    <property type="component" value="Unassembled WGS sequence"/>
</dbReference>
<proteinExistence type="predicted"/>
<protein>
    <recommendedName>
        <fullName evidence="4">Lipoprotein</fullName>
    </recommendedName>
</protein>
<evidence type="ECO:0000256" key="1">
    <source>
        <dbReference type="SAM" id="MobiDB-lite"/>
    </source>
</evidence>
<sequence length="147" mass="16236">MKQDKTTKGKRTALMAVAVPVMFTMSACGKAIEPTKIMGIPWQCSLVVNGERSEVRQDILFHQVGQVNHITYVPGQPAILVQAVYKLDGSKFEYTDRIFGTRPIMDSDGPSFVGKFTRTEQSHLQFEGRTGGGGIEQEVKADCSPRQ</sequence>
<dbReference type="RefSeq" id="WP_260784671.1">
    <property type="nucleotide sequence ID" value="NZ_JAOCQI010000001.1"/>
</dbReference>
<evidence type="ECO:0000313" key="2">
    <source>
        <dbReference type="EMBL" id="MCT7310081.1"/>
    </source>
</evidence>
<evidence type="ECO:0008006" key="4">
    <source>
        <dbReference type="Google" id="ProtNLM"/>
    </source>
</evidence>
<gene>
    <name evidence="2" type="ORF">N5J06_03940</name>
</gene>